<evidence type="ECO:0000256" key="1">
    <source>
        <dbReference type="ARBA" id="ARBA00004251"/>
    </source>
</evidence>
<dbReference type="PANTHER" id="PTHR25466">
    <property type="entry name" value="T-LYMPHOCYTE ACTIVATION ANTIGEN"/>
    <property type="match status" value="1"/>
</dbReference>
<keyword evidence="2" id="KW-1003">Cell membrane</keyword>
<keyword evidence="7" id="KW-1015">Disulfide bond</keyword>
<dbReference type="InterPro" id="IPR051713">
    <property type="entry name" value="T-cell_Activation_Regulation"/>
</dbReference>
<dbReference type="Pfam" id="PF07686">
    <property type="entry name" value="V-set"/>
    <property type="match status" value="2"/>
</dbReference>
<keyword evidence="14" id="KW-1185">Reference proteome</keyword>
<evidence type="ECO:0000256" key="8">
    <source>
        <dbReference type="ARBA" id="ARBA00023170"/>
    </source>
</evidence>
<keyword evidence="6 11" id="KW-0472">Membrane</keyword>
<evidence type="ECO:0000259" key="12">
    <source>
        <dbReference type="PROSITE" id="PS50835"/>
    </source>
</evidence>
<dbReference type="GO" id="GO:0007166">
    <property type="term" value="P:cell surface receptor signaling pathway"/>
    <property type="evidence" value="ECO:0007669"/>
    <property type="project" value="TreeGrafter"/>
</dbReference>
<evidence type="ECO:0000256" key="4">
    <source>
        <dbReference type="ARBA" id="ARBA00022729"/>
    </source>
</evidence>
<dbReference type="GO" id="GO:0031295">
    <property type="term" value="P:T cell costimulation"/>
    <property type="evidence" value="ECO:0007669"/>
    <property type="project" value="TreeGrafter"/>
</dbReference>
<evidence type="ECO:0000256" key="3">
    <source>
        <dbReference type="ARBA" id="ARBA00022692"/>
    </source>
</evidence>
<evidence type="ECO:0000256" key="2">
    <source>
        <dbReference type="ARBA" id="ARBA00022475"/>
    </source>
</evidence>
<dbReference type="GO" id="GO:0042130">
    <property type="term" value="P:negative regulation of T cell proliferation"/>
    <property type="evidence" value="ECO:0007669"/>
    <property type="project" value="TreeGrafter"/>
</dbReference>
<keyword evidence="8" id="KW-0675">Receptor</keyword>
<name>A0AAD9DSL4_9TELE</name>
<keyword evidence="5 11" id="KW-1133">Transmembrane helix</keyword>
<feature type="transmembrane region" description="Helical" evidence="11">
    <location>
        <begin position="540"/>
        <end position="561"/>
    </location>
</feature>
<dbReference type="GO" id="GO:0071222">
    <property type="term" value="P:cellular response to lipopolysaccharide"/>
    <property type="evidence" value="ECO:0007669"/>
    <property type="project" value="TreeGrafter"/>
</dbReference>
<dbReference type="AlphaFoldDB" id="A0AAD9DSL4"/>
<keyword evidence="3 11" id="KW-0812">Transmembrane</keyword>
<feature type="transmembrane region" description="Helical" evidence="11">
    <location>
        <begin position="573"/>
        <end position="591"/>
    </location>
</feature>
<reference evidence="13" key="1">
    <citation type="submission" date="2023-03" db="EMBL/GenBank/DDBJ databases">
        <title>Electrophorus voltai genome.</title>
        <authorList>
            <person name="Bian C."/>
        </authorList>
    </citation>
    <scope>NUCLEOTIDE SEQUENCE</scope>
    <source>
        <strain evidence="13">CB-2022</strain>
        <tissue evidence="13">Muscle</tissue>
    </source>
</reference>
<proteinExistence type="predicted"/>
<dbReference type="EMBL" id="JAROKS010000020">
    <property type="protein sequence ID" value="KAK1791209.1"/>
    <property type="molecule type" value="Genomic_DNA"/>
</dbReference>
<accession>A0AAD9DSL4</accession>
<evidence type="ECO:0000256" key="9">
    <source>
        <dbReference type="ARBA" id="ARBA00023180"/>
    </source>
</evidence>
<feature type="transmembrane region" description="Helical" evidence="11">
    <location>
        <begin position="375"/>
        <end position="396"/>
    </location>
</feature>
<dbReference type="Gene3D" id="2.60.40.10">
    <property type="entry name" value="Immunoglobulins"/>
    <property type="match status" value="2"/>
</dbReference>
<dbReference type="PANTHER" id="PTHR25466:SF14">
    <property type="entry name" value="BUTYROPHILIN SUBFAMILY 2 MEMBER A2-LIKE-RELATED"/>
    <property type="match status" value="1"/>
</dbReference>
<feature type="transmembrane region" description="Helical" evidence="11">
    <location>
        <begin position="492"/>
        <end position="519"/>
    </location>
</feature>
<dbReference type="InterPro" id="IPR007110">
    <property type="entry name" value="Ig-like_dom"/>
</dbReference>
<dbReference type="SMART" id="SM00408">
    <property type="entry name" value="IGc2"/>
    <property type="match status" value="2"/>
</dbReference>
<dbReference type="InterPro" id="IPR003599">
    <property type="entry name" value="Ig_sub"/>
</dbReference>
<feature type="non-terminal residue" evidence="13">
    <location>
        <position position="726"/>
    </location>
</feature>
<dbReference type="InterPro" id="IPR036179">
    <property type="entry name" value="Ig-like_dom_sf"/>
</dbReference>
<feature type="transmembrane region" description="Helical" evidence="11">
    <location>
        <begin position="246"/>
        <end position="268"/>
    </location>
</feature>
<dbReference type="GO" id="GO:0009897">
    <property type="term" value="C:external side of plasma membrane"/>
    <property type="evidence" value="ECO:0007669"/>
    <property type="project" value="TreeGrafter"/>
</dbReference>
<dbReference type="SMART" id="SM00406">
    <property type="entry name" value="IGv"/>
    <property type="match status" value="2"/>
</dbReference>
<feature type="transmembrane region" description="Helical" evidence="11">
    <location>
        <begin position="432"/>
        <end position="449"/>
    </location>
</feature>
<comment type="caution">
    <text evidence="13">The sequence shown here is derived from an EMBL/GenBank/DDBJ whole genome shotgun (WGS) entry which is preliminary data.</text>
</comment>
<dbReference type="SUPFAM" id="SSF48726">
    <property type="entry name" value="Immunoglobulin"/>
    <property type="match status" value="2"/>
</dbReference>
<feature type="domain" description="Ig-like" evidence="12">
    <location>
        <begin position="123"/>
        <end position="237"/>
    </location>
</feature>
<feature type="transmembrane region" description="Helical" evidence="11">
    <location>
        <begin position="461"/>
        <end position="486"/>
    </location>
</feature>
<dbReference type="InterPro" id="IPR013106">
    <property type="entry name" value="Ig_V-set"/>
</dbReference>
<gene>
    <name evidence="13" type="ORF">P4O66_013229</name>
</gene>
<keyword evidence="4" id="KW-0732">Signal</keyword>
<keyword evidence="10" id="KW-0393">Immunoglobulin domain</keyword>
<evidence type="ECO:0000256" key="11">
    <source>
        <dbReference type="SAM" id="Phobius"/>
    </source>
</evidence>
<evidence type="ECO:0000313" key="13">
    <source>
        <dbReference type="EMBL" id="KAK1791209.1"/>
    </source>
</evidence>
<dbReference type="GO" id="GO:0006955">
    <property type="term" value="P:immune response"/>
    <property type="evidence" value="ECO:0007669"/>
    <property type="project" value="TreeGrafter"/>
</dbReference>
<comment type="subcellular location">
    <subcellularLocation>
        <location evidence="1">Cell membrane</location>
        <topology evidence="1">Single-pass type I membrane protein</topology>
    </subcellularLocation>
</comment>
<feature type="transmembrane region" description="Helical" evidence="11">
    <location>
        <begin position="280"/>
        <end position="300"/>
    </location>
</feature>
<dbReference type="GO" id="GO:0042102">
    <property type="term" value="P:positive regulation of T cell proliferation"/>
    <property type="evidence" value="ECO:0007669"/>
    <property type="project" value="TreeGrafter"/>
</dbReference>
<protein>
    <recommendedName>
        <fullName evidence="12">Ig-like domain-containing protein</fullName>
    </recommendedName>
</protein>
<dbReference type="PROSITE" id="PS50835">
    <property type="entry name" value="IG_LIKE"/>
    <property type="match status" value="2"/>
</dbReference>
<organism evidence="13 14">
    <name type="scientific">Electrophorus voltai</name>
    <dbReference type="NCBI Taxonomy" id="2609070"/>
    <lineage>
        <taxon>Eukaryota</taxon>
        <taxon>Metazoa</taxon>
        <taxon>Chordata</taxon>
        <taxon>Craniata</taxon>
        <taxon>Vertebrata</taxon>
        <taxon>Euteleostomi</taxon>
        <taxon>Actinopterygii</taxon>
        <taxon>Neopterygii</taxon>
        <taxon>Teleostei</taxon>
        <taxon>Ostariophysi</taxon>
        <taxon>Gymnotiformes</taxon>
        <taxon>Gymnotoidei</taxon>
        <taxon>Gymnotidae</taxon>
        <taxon>Electrophorus</taxon>
    </lineage>
</organism>
<keyword evidence="9" id="KW-0325">Glycoprotein</keyword>
<dbReference type="InterPro" id="IPR003598">
    <property type="entry name" value="Ig_sub2"/>
</dbReference>
<dbReference type="SMART" id="SM00409">
    <property type="entry name" value="IG"/>
    <property type="match status" value="2"/>
</dbReference>
<evidence type="ECO:0000256" key="7">
    <source>
        <dbReference type="ARBA" id="ARBA00023157"/>
    </source>
</evidence>
<evidence type="ECO:0000313" key="14">
    <source>
        <dbReference type="Proteomes" id="UP001239994"/>
    </source>
</evidence>
<dbReference type="InterPro" id="IPR013783">
    <property type="entry name" value="Ig-like_fold"/>
</dbReference>
<feature type="transmembrane region" description="Helical" evidence="11">
    <location>
        <begin position="639"/>
        <end position="657"/>
    </location>
</feature>
<sequence>QNCCFNPGLHVQGPSGPLVAQLGDSILLPCFTQVPLPLEGLRVEWRKTDAESLVNIFQHGGSRPELQSQSFSGRAHFFPDEISKGNFSILLRNVEKKDAGIYRCRVSLHRESSETEMEIKDIERLVVTGADRAVVASVGEEVILNCSVDSHLPANKIEQVSWRRTDGDIPVLLFQDNETFPESSHERYQGRTEFFIMEIPKGNFSLKLRNVKMEDKGEFMCEVHTSDKSGYAIVVLQRIGFSVSHVLVLVLCIATLLLAVGLCIPVFIQIGKKVSSEKAMQIHTSLILCPNICMCAAFILWSTEGFLTEVVTCSTISIIRPLLLIKTHPHLSRLPDRLEKAVKFMAVPVYHSVLATAVCAGTFEEVRRTGTEFGHIATMMVVLGVVIFTGAVILASYDFKMQAAMCLEAGNCALLCLFLRQNKEGFDTSFQIPTVLPSIGLGVMMVLVLQEYGFQGKPLKCLHIALLTVMVVVFSTGGTTACIFFITALRITFKVCVCVLWIPSFASVLHLIAWTALIFALCRYRRHRQGCCSQYQGKGYLCCAIVVPILLIIYGALSLHYLSKYMENHKDCAGFMALIALFHILAATTFLKHPNILPYFSHMMVYMFGAVGLTVINSVSLATELILKAGKGSRTTEDLRVIVLSFEIIFVSGWLGLEMYGVCESWQKPIFTIYTILKENKPTLRSGRDENNSLALRRLQHSKGGLTLMGDADDSPHDIKNITAHM</sequence>
<evidence type="ECO:0000256" key="5">
    <source>
        <dbReference type="ARBA" id="ARBA00022989"/>
    </source>
</evidence>
<evidence type="ECO:0000256" key="6">
    <source>
        <dbReference type="ARBA" id="ARBA00023136"/>
    </source>
</evidence>
<dbReference type="Proteomes" id="UP001239994">
    <property type="component" value="Unassembled WGS sequence"/>
</dbReference>
<feature type="domain" description="Ig-like" evidence="12">
    <location>
        <begin position="7"/>
        <end position="120"/>
    </location>
</feature>
<dbReference type="FunFam" id="2.60.40.10:FF:000142">
    <property type="entry name" value="V-set domain-containing T-cell activation inhibitor 1"/>
    <property type="match status" value="2"/>
</dbReference>
<feature type="transmembrane region" description="Helical" evidence="11">
    <location>
        <begin position="603"/>
        <end position="627"/>
    </location>
</feature>
<evidence type="ECO:0000256" key="10">
    <source>
        <dbReference type="ARBA" id="ARBA00023319"/>
    </source>
</evidence>
<feature type="transmembrane region" description="Helical" evidence="11">
    <location>
        <begin position="344"/>
        <end position="363"/>
    </location>
</feature>